<keyword evidence="2" id="KW-1185">Reference proteome</keyword>
<dbReference type="OrthoDB" id="3661391at2"/>
<organism evidence="1 2">
    <name type="scientific">Amycolatopsis balhimycina DSM 5908</name>
    <dbReference type="NCBI Taxonomy" id="1081091"/>
    <lineage>
        <taxon>Bacteria</taxon>
        <taxon>Bacillati</taxon>
        <taxon>Actinomycetota</taxon>
        <taxon>Actinomycetes</taxon>
        <taxon>Pseudonocardiales</taxon>
        <taxon>Pseudonocardiaceae</taxon>
        <taxon>Amycolatopsis</taxon>
    </lineage>
</organism>
<dbReference type="Gene3D" id="3.40.50.12580">
    <property type="match status" value="1"/>
</dbReference>
<sequence>MSGRRGGGLERRTLRAAYSVLVVVRTFTTVDRLRTILETLFPDAFEVKFTVERGSVFADRLVEYLRELEFEVLDMRRARRMKFDVILAAHATAALGKLNGPVIVCPHGAGYNRRVRKSSGCDRVATGLVESQLTTRFGRVIPEVVFVSHEEQRERLRKSSPKAAERAIVLGDPVLDRIFASEARRERYRRQFGVGADQKLVVVTSTWGPYGTVGCEASLPKRLLAQLPADEYKVLLIMHPNIWSGHSPALIKLYLREELDSGLVIVPPRSPWEAGLIAADLVIGDHSSLSIYAAALGRRFLLAADGSPELVPGSPLERLCAEAPRLDPAGDLLEQIEGHLWSVPRRSGTEIADLMFQERGRSWHIFRSVVRKVVGLPELAVPPRVTPVDDPRPATGREVTAWTVSTTSSPAGTTGSATVGIRRYPRLAGDGSDEGEDDLQVSDYGEADERCRLNSEIIVRSEMLSRAAGEQWLVEMLPSSPKYGHNAGLLAYRHSGGCVLAWRDGPRIEAGTQDAFAAAVVLHRMRQDGWPLDKPGTAEYHFGAAEPASFPFGPAPA</sequence>
<dbReference type="AlphaFoldDB" id="A0A428X197"/>
<dbReference type="Proteomes" id="UP000286716">
    <property type="component" value="Unassembled WGS sequence"/>
</dbReference>
<name>A0A428X197_AMYBA</name>
<dbReference type="InterPro" id="IPR043148">
    <property type="entry name" value="TagF_C"/>
</dbReference>
<dbReference type="RefSeq" id="WP_020646891.1">
    <property type="nucleotide sequence ID" value="NZ_QHHU01000004.1"/>
</dbReference>
<gene>
    <name evidence="1" type="ORF">DMA12_05335</name>
</gene>
<dbReference type="SUPFAM" id="SSF53756">
    <property type="entry name" value="UDP-Glycosyltransferase/glycogen phosphorylase"/>
    <property type="match status" value="1"/>
</dbReference>
<proteinExistence type="predicted"/>
<evidence type="ECO:0000313" key="1">
    <source>
        <dbReference type="EMBL" id="RSM49135.1"/>
    </source>
</evidence>
<evidence type="ECO:0000313" key="2">
    <source>
        <dbReference type="Proteomes" id="UP000286716"/>
    </source>
</evidence>
<dbReference type="EMBL" id="QHHU01000004">
    <property type="protein sequence ID" value="RSM49135.1"/>
    <property type="molecule type" value="Genomic_DNA"/>
</dbReference>
<reference evidence="1 2" key="1">
    <citation type="submission" date="2018-05" db="EMBL/GenBank/DDBJ databases">
        <title>Evolution of GPA BGCs.</title>
        <authorList>
            <person name="Waglechner N."/>
            <person name="Wright G.D."/>
        </authorList>
    </citation>
    <scope>NUCLEOTIDE SEQUENCE [LARGE SCALE GENOMIC DNA]</scope>
    <source>
        <strain evidence="1 2">DSM 5908</strain>
    </source>
</reference>
<accession>A0A428X197</accession>
<protein>
    <submittedName>
        <fullName evidence="1">Uncharacterized protein</fullName>
    </submittedName>
</protein>
<comment type="caution">
    <text evidence="1">The sequence shown here is derived from an EMBL/GenBank/DDBJ whole genome shotgun (WGS) entry which is preliminary data.</text>
</comment>